<dbReference type="PANTHER" id="PTHR37841:SF1">
    <property type="entry name" value="DUF3298 DOMAIN-CONTAINING PROTEIN"/>
    <property type="match status" value="1"/>
</dbReference>
<dbReference type="Proteomes" id="UP000004079">
    <property type="component" value="Unassembled WGS sequence"/>
</dbReference>
<evidence type="ECO:0008006" key="4">
    <source>
        <dbReference type="Google" id="ProtNLM"/>
    </source>
</evidence>
<gene>
    <name evidence="2" type="ORF">HMPREF0971_01750</name>
</gene>
<proteinExistence type="predicted"/>
<dbReference type="PANTHER" id="PTHR37841">
    <property type="entry name" value="GLR2918 PROTEIN"/>
    <property type="match status" value="1"/>
</dbReference>
<evidence type="ECO:0000313" key="2">
    <source>
        <dbReference type="EMBL" id="EFB32001.1"/>
    </source>
</evidence>
<dbReference type="EMBL" id="ACUZ02000031">
    <property type="protein sequence ID" value="EFB32001.1"/>
    <property type="molecule type" value="Genomic_DNA"/>
</dbReference>
<feature type="signal peptide" evidence="1">
    <location>
        <begin position="1"/>
        <end position="28"/>
    </location>
</feature>
<sequence length="485" mass="56490">MHHKAHIPMKKIAFLTLFMAFSTTIAHAQITAVAVKSKARLSYRQQKNGKYHLYNLENKDIIADADTIYITGKAFFHVVKNDKHGIYSSTGKPCIALDYDDIDGIKANYQTKENDYWIVTKGKNVGLYSLEGEQILPPVYEYIEQKRVNTPQQTDFFIVKKDRYGICDAQGNTVVAPIYAHISYKNEFWTLMKESPCDYIFNNKDIVKGININQTTPPINYNSKRLGTDFSFEKDGLWGIIGNNGQTIISPQYEKELQRIYNLNYNQQAHFIAYKNKRYGIIDINNNIILPFMYKSIQQISDGAIMELRDMQDRKKLFSMKKVKMITDFFYDNITAFYNYFILEKNGFQAFLDADNEKILLPLEYRSIRTDIYKKSFIVMKGYLYGIVDRENKVLVPFQYGDITPTATNDLFIVRKHGEQGIINLNNEMRVKMKPCTIKAFFNHLEIRDFSTGEIIQKLDYNLKELKDDAIPINPRPKYPLKKIE</sequence>
<evidence type="ECO:0000256" key="1">
    <source>
        <dbReference type="SAM" id="SignalP"/>
    </source>
</evidence>
<accession>D1QRZ4</accession>
<dbReference type="Pfam" id="PF14903">
    <property type="entry name" value="WG_beta_rep"/>
    <property type="match status" value="3"/>
</dbReference>
<keyword evidence="1" id="KW-0732">Signal</keyword>
<comment type="caution">
    <text evidence="2">The sequence shown here is derived from an EMBL/GenBank/DDBJ whole genome shotgun (WGS) entry which is preliminary data.</text>
</comment>
<dbReference type="AlphaFoldDB" id="D1QRZ4"/>
<name>D1QRZ4_9BACT</name>
<organism evidence="2 3">
    <name type="scientific">Segatella oris F0302</name>
    <dbReference type="NCBI Taxonomy" id="649760"/>
    <lineage>
        <taxon>Bacteria</taxon>
        <taxon>Pseudomonadati</taxon>
        <taxon>Bacteroidota</taxon>
        <taxon>Bacteroidia</taxon>
        <taxon>Bacteroidales</taxon>
        <taxon>Prevotellaceae</taxon>
        <taxon>Segatella</taxon>
    </lineage>
</organism>
<dbReference type="HOGENOM" id="CLU_606703_0_0_10"/>
<dbReference type="InterPro" id="IPR032774">
    <property type="entry name" value="WG_beta_rep"/>
</dbReference>
<protein>
    <recommendedName>
        <fullName evidence="4">KWG Leptospira</fullName>
    </recommendedName>
</protein>
<reference evidence="2 3" key="1">
    <citation type="submission" date="2009-11" db="EMBL/GenBank/DDBJ databases">
        <authorList>
            <person name="Weinstock G."/>
            <person name="Sodergren E."/>
            <person name="Clifton S."/>
            <person name="Fulton L."/>
            <person name="Fulton B."/>
            <person name="Courtney L."/>
            <person name="Fronick C."/>
            <person name="Harrison M."/>
            <person name="Strong C."/>
            <person name="Farmer C."/>
            <person name="Delahaunty K."/>
            <person name="Markovic C."/>
            <person name="Hall O."/>
            <person name="Minx P."/>
            <person name="Tomlinson C."/>
            <person name="Mitreva M."/>
            <person name="Nelson J."/>
            <person name="Hou S."/>
            <person name="Wollam A."/>
            <person name="Pepin K.H."/>
            <person name="Johnson M."/>
            <person name="Bhonagiri V."/>
            <person name="Nash W.E."/>
            <person name="Warren W."/>
            <person name="Chinwalla A."/>
            <person name="Mardis E.R."/>
            <person name="Wilson R.K."/>
        </authorList>
    </citation>
    <scope>NUCLEOTIDE SEQUENCE [LARGE SCALE GENOMIC DNA]</scope>
    <source>
        <strain evidence="2 3">F0302</strain>
    </source>
</reference>
<dbReference type="STRING" id="649760.HMPREF0971_01750"/>
<feature type="chain" id="PRO_5003025540" description="KWG Leptospira" evidence="1">
    <location>
        <begin position="29"/>
        <end position="485"/>
    </location>
</feature>
<evidence type="ECO:0000313" key="3">
    <source>
        <dbReference type="Proteomes" id="UP000004079"/>
    </source>
</evidence>